<dbReference type="Proteomes" id="UP001215598">
    <property type="component" value="Unassembled WGS sequence"/>
</dbReference>
<accession>A0AAD7MEH1</accession>
<proteinExistence type="predicted"/>
<evidence type="ECO:0000313" key="2">
    <source>
        <dbReference type="Proteomes" id="UP001215598"/>
    </source>
</evidence>
<evidence type="ECO:0000313" key="1">
    <source>
        <dbReference type="EMBL" id="KAJ7713609.1"/>
    </source>
</evidence>
<dbReference type="AlphaFoldDB" id="A0AAD7MEH1"/>
<keyword evidence="2" id="KW-1185">Reference proteome</keyword>
<protein>
    <submittedName>
        <fullName evidence="1">Uncharacterized protein</fullName>
    </submittedName>
</protein>
<gene>
    <name evidence="1" type="ORF">B0H16DRAFT_541666</name>
</gene>
<sequence length="257" mass="30021">MYSARVNGCESSMSVALYNKKTMDHWQDAISKHSRIRLASTPSLKVSLMQPCYRHPGVLQLFGIVESTLLRAAVYHDNMVPARQLMVGKPPIWRIYYETFLHIEEEIHPTFQIRYNCTLWIRPTTLSLCLEFTPDLNSIIHGDSFGHTGQRRLRRKRWYRESFIDTVPDMITSTSLVPFLNACEAHRLFHEDYLPELKPSGFRLGSIFTERSPSSRQLPELYINHKRQVAKGGRCKNDRRHLPLSLRRMVMVYLLSE</sequence>
<name>A0AAD7MEH1_9AGAR</name>
<reference evidence="1" key="1">
    <citation type="submission" date="2023-03" db="EMBL/GenBank/DDBJ databases">
        <title>Massive genome expansion in bonnet fungi (Mycena s.s.) driven by repeated elements and novel gene families across ecological guilds.</title>
        <authorList>
            <consortium name="Lawrence Berkeley National Laboratory"/>
            <person name="Harder C.B."/>
            <person name="Miyauchi S."/>
            <person name="Viragh M."/>
            <person name="Kuo A."/>
            <person name="Thoen E."/>
            <person name="Andreopoulos B."/>
            <person name="Lu D."/>
            <person name="Skrede I."/>
            <person name="Drula E."/>
            <person name="Henrissat B."/>
            <person name="Morin E."/>
            <person name="Kohler A."/>
            <person name="Barry K."/>
            <person name="LaButti K."/>
            <person name="Morin E."/>
            <person name="Salamov A."/>
            <person name="Lipzen A."/>
            <person name="Mereny Z."/>
            <person name="Hegedus B."/>
            <person name="Baldrian P."/>
            <person name="Stursova M."/>
            <person name="Weitz H."/>
            <person name="Taylor A."/>
            <person name="Grigoriev I.V."/>
            <person name="Nagy L.G."/>
            <person name="Martin F."/>
            <person name="Kauserud H."/>
        </authorList>
    </citation>
    <scope>NUCLEOTIDE SEQUENCE</scope>
    <source>
        <strain evidence="1">CBHHK182m</strain>
    </source>
</reference>
<comment type="caution">
    <text evidence="1">The sequence shown here is derived from an EMBL/GenBank/DDBJ whole genome shotgun (WGS) entry which is preliminary data.</text>
</comment>
<organism evidence="1 2">
    <name type="scientific">Mycena metata</name>
    <dbReference type="NCBI Taxonomy" id="1033252"/>
    <lineage>
        <taxon>Eukaryota</taxon>
        <taxon>Fungi</taxon>
        <taxon>Dikarya</taxon>
        <taxon>Basidiomycota</taxon>
        <taxon>Agaricomycotina</taxon>
        <taxon>Agaricomycetes</taxon>
        <taxon>Agaricomycetidae</taxon>
        <taxon>Agaricales</taxon>
        <taxon>Marasmiineae</taxon>
        <taxon>Mycenaceae</taxon>
        <taxon>Mycena</taxon>
    </lineage>
</organism>
<dbReference type="EMBL" id="JARKIB010000340">
    <property type="protein sequence ID" value="KAJ7713609.1"/>
    <property type="molecule type" value="Genomic_DNA"/>
</dbReference>